<dbReference type="RefSeq" id="WP_338600045.1">
    <property type="nucleotide sequence ID" value="NZ_AP028679.1"/>
</dbReference>
<dbReference type="GO" id="GO:0046872">
    <property type="term" value="F:metal ion binding"/>
    <property type="evidence" value="ECO:0007669"/>
    <property type="project" value="InterPro"/>
</dbReference>
<dbReference type="PIRSF" id="PIRSF006392">
    <property type="entry name" value="IPGAM_arch"/>
    <property type="match status" value="1"/>
</dbReference>
<evidence type="ECO:0000256" key="2">
    <source>
        <dbReference type="ARBA" id="ARBA00002315"/>
    </source>
</evidence>
<sequence length="398" mass="42470">MKYLILVGDGMGDLPLAELDGRTPLQAANTPNMDRLAREGVLGLTRTVPPGKEPGSDTANMSLLGYDPAIYHTGRSPIEAASMGVDLAPGEIAFRCNLVTLEHSAGKTVMDNYSAGHIDSEAAARLIETLDRELGSEGLRFYAGVSYRHLLVWKDGPLRAATVPPHDRSGQSVDDVLSGGDGLELVAELTRASWPLLKGHPANAERLAQGMPAANSIWLWGQGTKPSFTTYQERFGLSGVAVSAVDLIKGLGVLAGLYPVEVPGATGWLDTNYEGKVAAALAGLDQGQVAYVHVEAPDEASHGGDLKLKMQAIEDFDRLAVGPLLKGLAQVGPHRVLLATDHFTPISTRTHGTQPVPYVLWDSQNPRQGQAGFNEADAAQGRREPEAHRLVERLVEGF</sequence>
<dbReference type="GO" id="GO:0004619">
    <property type="term" value="F:phosphoglycerate mutase activity"/>
    <property type="evidence" value="ECO:0007669"/>
    <property type="project" value="UniProtKB-EC"/>
</dbReference>
<evidence type="ECO:0000256" key="5">
    <source>
        <dbReference type="ARBA" id="ARBA00023152"/>
    </source>
</evidence>
<comment type="function">
    <text evidence="2">Catalyzes the interconversion of 2-phosphoglycerate and 3-phosphoglycerate.</text>
</comment>
<evidence type="ECO:0000313" key="9">
    <source>
        <dbReference type="EMBL" id="BEQ15532.1"/>
    </source>
</evidence>
<dbReference type="InterPro" id="IPR017850">
    <property type="entry name" value="Alkaline_phosphatase_core_sf"/>
</dbReference>
<evidence type="ECO:0000256" key="7">
    <source>
        <dbReference type="SAM" id="MobiDB-lite"/>
    </source>
</evidence>
<gene>
    <name evidence="9" type="primary">apgM</name>
    <name evidence="9" type="ORF">FAK_25980</name>
</gene>
<protein>
    <submittedName>
        <fullName evidence="9">2,3-bisphosphoglycerate-independent phosphoglycerate mutase</fullName>
    </submittedName>
</protein>
<keyword evidence="6" id="KW-0413">Isomerase</keyword>
<reference evidence="10" key="1">
    <citation type="journal article" date="2023" name="Arch. Microbiol.">
        <title>Desulfoferula mesophilus gen. nov. sp. nov., a mesophilic sulfate-reducing bacterium isolated from a brackish lake sediment.</title>
        <authorList>
            <person name="Watanabe T."/>
            <person name="Yabe T."/>
            <person name="Tsuji J.M."/>
            <person name="Fukui M."/>
        </authorList>
    </citation>
    <scope>NUCLEOTIDE SEQUENCE [LARGE SCALE GENOMIC DNA]</scope>
    <source>
        <strain evidence="10">12FAK</strain>
    </source>
</reference>
<dbReference type="GO" id="GO:0006096">
    <property type="term" value="P:glycolytic process"/>
    <property type="evidence" value="ECO:0007669"/>
    <property type="project" value="UniProtKB-KW"/>
</dbReference>
<dbReference type="Pfam" id="PF01676">
    <property type="entry name" value="Metalloenzyme"/>
    <property type="match status" value="1"/>
</dbReference>
<dbReference type="CDD" id="cd16011">
    <property type="entry name" value="iPGM_like"/>
    <property type="match status" value="1"/>
</dbReference>
<dbReference type="EMBL" id="AP028679">
    <property type="protein sequence ID" value="BEQ15532.1"/>
    <property type="molecule type" value="Genomic_DNA"/>
</dbReference>
<dbReference type="InterPro" id="IPR023665">
    <property type="entry name" value="ApgAM_prokaryotes"/>
</dbReference>
<dbReference type="SUPFAM" id="SSF53649">
    <property type="entry name" value="Alkaline phosphatase-like"/>
    <property type="match status" value="1"/>
</dbReference>
<evidence type="ECO:0000313" key="10">
    <source>
        <dbReference type="Proteomes" id="UP001366166"/>
    </source>
</evidence>
<accession>A0AAU9EGB2</accession>
<dbReference type="Gene3D" id="3.40.720.10">
    <property type="entry name" value="Alkaline Phosphatase, subunit A"/>
    <property type="match status" value="2"/>
</dbReference>
<keyword evidence="10" id="KW-1185">Reference proteome</keyword>
<dbReference type="NCBIfam" id="TIGR00306">
    <property type="entry name" value="apgM"/>
    <property type="match status" value="1"/>
</dbReference>
<comment type="pathway">
    <text evidence="3">Carbohydrate degradation.</text>
</comment>
<feature type="region of interest" description="Disordered" evidence="7">
    <location>
        <begin position="363"/>
        <end position="384"/>
    </location>
</feature>
<evidence type="ECO:0000256" key="4">
    <source>
        <dbReference type="ARBA" id="ARBA00005524"/>
    </source>
</evidence>
<feature type="domain" description="Metalloenzyme" evidence="8">
    <location>
        <begin position="1"/>
        <end position="365"/>
    </location>
</feature>
<dbReference type="PANTHER" id="PTHR31209">
    <property type="entry name" value="COFACTOR-INDEPENDENT PHOSPHOGLYCERATE MUTASE"/>
    <property type="match status" value="1"/>
</dbReference>
<dbReference type="Proteomes" id="UP001366166">
    <property type="component" value="Chromosome"/>
</dbReference>
<comment type="similarity">
    <text evidence="4">Belongs to the BPG-independent phosphoglycerate mutase family. A-PGAM subfamily.</text>
</comment>
<dbReference type="NCBIfam" id="TIGR02535">
    <property type="entry name" value="hyp_Hser_kinase"/>
    <property type="match status" value="1"/>
</dbReference>
<keyword evidence="5" id="KW-0324">Glycolysis</keyword>
<dbReference type="Pfam" id="PF10143">
    <property type="entry name" value="PhosphMutase"/>
    <property type="match status" value="1"/>
</dbReference>
<evidence type="ECO:0000256" key="3">
    <source>
        <dbReference type="ARBA" id="ARBA00004921"/>
    </source>
</evidence>
<evidence type="ECO:0000256" key="6">
    <source>
        <dbReference type="ARBA" id="ARBA00023235"/>
    </source>
</evidence>
<comment type="catalytic activity">
    <reaction evidence="1">
        <text>(2R)-2-phosphoglycerate = (2R)-3-phosphoglycerate</text>
        <dbReference type="Rhea" id="RHEA:15901"/>
        <dbReference type="ChEBI" id="CHEBI:58272"/>
        <dbReference type="ChEBI" id="CHEBI:58289"/>
        <dbReference type="EC" id="5.4.2.12"/>
    </reaction>
</comment>
<dbReference type="PANTHER" id="PTHR31209:SF4">
    <property type="entry name" value="2,3-BISPHOSPHOGLYCERATE-INDEPENDENT PHOSPHOGLYCERATE MUTASE"/>
    <property type="match status" value="1"/>
</dbReference>
<dbReference type="NCBIfam" id="NF003242">
    <property type="entry name" value="PRK04200.1"/>
    <property type="match status" value="1"/>
</dbReference>
<name>A0AAU9EGB2_9BACT</name>
<dbReference type="InterPro" id="IPR004456">
    <property type="entry name" value="Pglycerate_mutase_ApgM"/>
</dbReference>
<evidence type="ECO:0000259" key="8">
    <source>
        <dbReference type="Pfam" id="PF01676"/>
    </source>
</evidence>
<dbReference type="KEGG" id="dmp:FAK_25980"/>
<proteinExistence type="inferred from homology"/>
<evidence type="ECO:0000256" key="1">
    <source>
        <dbReference type="ARBA" id="ARBA00000370"/>
    </source>
</evidence>
<dbReference type="AlphaFoldDB" id="A0AAU9EGB2"/>
<organism evidence="9 10">
    <name type="scientific">Desulfoferula mesophila</name>
    <dbReference type="NCBI Taxonomy" id="3058419"/>
    <lineage>
        <taxon>Bacteria</taxon>
        <taxon>Pseudomonadati</taxon>
        <taxon>Thermodesulfobacteriota</taxon>
        <taxon>Desulfarculia</taxon>
        <taxon>Desulfarculales</taxon>
        <taxon>Desulfarculaceae</taxon>
        <taxon>Desulfoferula</taxon>
    </lineage>
</organism>
<dbReference type="InterPro" id="IPR006124">
    <property type="entry name" value="Metalloenzyme"/>
</dbReference>